<feature type="compositionally biased region" description="Basic and acidic residues" evidence="1">
    <location>
        <begin position="84"/>
        <end position="95"/>
    </location>
</feature>
<evidence type="ECO:0000256" key="1">
    <source>
        <dbReference type="SAM" id="MobiDB-lite"/>
    </source>
</evidence>
<feature type="region of interest" description="Disordered" evidence="1">
    <location>
        <begin position="1"/>
        <end position="100"/>
    </location>
</feature>
<comment type="caution">
    <text evidence="3">The sequence shown here is derived from an EMBL/GenBank/DDBJ whole genome shotgun (WGS) entry which is preliminary data.</text>
</comment>
<accession>A0ABT4MYN6</accession>
<sequence length="152" mass="16756">MPSPEDRRPAGPPRPAHRVVNAATLPIASQRPSASVPHRDHEPPTRPNPVPRQGPPPQPAPPLTRRPPAPPEQQRRPVPGHYVQRPEHYVQRPEHYGVPPAQQIPFAADRYPFDPPRMTTTQRPHRRVDTSVLCAAAALVLLGVAVLVGILL</sequence>
<keyword evidence="2" id="KW-0812">Transmembrane</keyword>
<name>A0ABT4MYN6_GORRU</name>
<keyword evidence="4" id="KW-1185">Reference proteome</keyword>
<evidence type="ECO:0000313" key="4">
    <source>
        <dbReference type="Proteomes" id="UP001067235"/>
    </source>
</evidence>
<keyword evidence="2" id="KW-1133">Transmembrane helix</keyword>
<organism evidence="3 4">
    <name type="scientific">Gordonia rubripertincta</name>
    <name type="common">Rhodococcus corallinus</name>
    <dbReference type="NCBI Taxonomy" id="36822"/>
    <lineage>
        <taxon>Bacteria</taxon>
        <taxon>Bacillati</taxon>
        <taxon>Actinomycetota</taxon>
        <taxon>Actinomycetes</taxon>
        <taxon>Mycobacteriales</taxon>
        <taxon>Gordoniaceae</taxon>
        <taxon>Gordonia</taxon>
    </lineage>
</organism>
<evidence type="ECO:0000313" key="3">
    <source>
        <dbReference type="EMBL" id="MCZ4552093.1"/>
    </source>
</evidence>
<protein>
    <submittedName>
        <fullName evidence="3">Uncharacterized protein</fullName>
    </submittedName>
</protein>
<gene>
    <name evidence="3" type="ORF">O4213_19025</name>
</gene>
<evidence type="ECO:0000256" key="2">
    <source>
        <dbReference type="SAM" id="Phobius"/>
    </source>
</evidence>
<dbReference type="EMBL" id="JAPWIE010000005">
    <property type="protein sequence ID" value="MCZ4552093.1"/>
    <property type="molecule type" value="Genomic_DNA"/>
</dbReference>
<reference evidence="3" key="1">
    <citation type="submission" date="2022-12" db="EMBL/GenBank/DDBJ databases">
        <authorList>
            <person name="Krivoruchko A.V."/>
            <person name="Elkin A."/>
        </authorList>
    </citation>
    <scope>NUCLEOTIDE SEQUENCE</scope>
    <source>
        <strain evidence="3">IEGM 1388</strain>
    </source>
</reference>
<dbReference type="RefSeq" id="WP_301572880.1">
    <property type="nucleotide sequence ID" value="NZ_JAPWIE010000005.1"/>
</dbReference>
<feature type="transmembrane region" description="Helical" evidence="2">
    <location>
        <begin position="132"/>
        <end position="151"/>
    </location>
</feature>
<proteinExistence type="predicted"/>
<dbReference type="Proteomes" id="UP001067235">
    <property type="component" value="Unassembled WGS sequence"/>
</dbReference>
<keyword evidence="2" id="KW-0472">Membrane</keyword>
<feature type="compositionally biased region" description="Pro residues" evidence="1">
    <location>
        <begin position="45"/>
        <end position="71"/>
    </location>
</feature>